<comment type="caution">
    <text evidence="4">The sequence shown here is derived from an EMBL/GenBank/DDBJ whole genome shotgun (WGS) entry which is preliminary data.</text>
</comment>
<dbReference type="Pfam" id="PF04218">
    <property type="entry name" value="CENP-B_N"/>
    <property type="match status" value="1"/>
</dbReference>
<proteinExistence type="predicted"/>
<sequence>MASVKKRRNLDFETKLKAIQRVEAGEESSTVADDIGIPRSTLSTLLKNKADIKVKAAEQRTSEACRVCATSHGKVEKALNAWFLEVCAKNIPVDGPMLMAMAK</sequence>
<dbReference type="PANTHER" id="PTHR19303:SF73">
    <property type="entry name" value="PROTEIN PDC2"/>
    <property type="match status" value="1"/>
</dbReference>
<dbReference type="GO" id="GO:0003677">
    <property type="term" value="F:DNA binding"/>
    <property type="evidence" value="ECO:0007669"/>
    <property type="project" value="UniProtKB-UniRule"/>
</dbReference>
<reference evidence="4 5" key="1">
    <citation type="journal article" date="2020" name="Cell">
        <title>Large-Scale Comparative Analyses of Tick Genomes Elucidate Their Genetic Diversity and Vector Capacities.</title>
        <authorList>
            <consortium name="Tick Genome and Microbiome Consortium (TIGMIC)"/>
            <person name="Jia N."/>
            <person name="Wang J."/>
            <person name="Shi W."/>
            <person name="Du L."/>
            <person name="Sun Y."/>
            <person name="Zhan W."/>
            <person name="Jiang J.F."/>
            <person name="Wang Q."/>
            <person name="Zhang B."/>
            <person name="Ji P."/>
            <person name="Bell-Sakyi L."/>
            <person name="Cui X.M."/>
            <person name="Yuan T.T."/>
            <person name="Jiang B.G."/>
            <person name="Yang W.F."/>
            <person name="Lam T.T."/>
            <person name="Chang Q.C."/>
            <person name="Ding S.J."/>
            <person name="Wang X.J."/>
            <person name="Zhu J.G."/>
            <person name="Ruan X.D."/>
            <person name="Zhao L."/>
            <person name="Wei J.T."/>
            <person name="Ye R.Z."/>
            <person name="Que T.C."/>
            <person name="Du C.H."/>
            <person name="Zhou Y.H."/>
            <person name="Cheng J.X."/>
            <person name="Dai P.F."/>
            <person name="Guo W.B."/>
            <person name="Han X.H."/>
            <person name="Huang E.J."/>
            <person name="Li L.F."/>
            <person name="Wei W."/>
            <person name="Gao Y.C."/>
            <person name="Liu J.Z."/>
            <person name="Shao H.Z."/>
            <person name="Wang X."/>
            <person name="Wang C.C."/>
            <person name="Yang T.C."/>
            <person name="Huo Q.B."/>
            <person name="Li W."/>
            <person name="Chen H.Y."/>
            <person name="Chen S.E."/>
            <person name="Zhou L.G."/>
            <person name="Ni X.B."/>
            <person name="Tian J.H."/>
            <person name="Sheng Y."/>
            <person name="Liu T."/>
            <person name="Pan Y.S."/>
            <person name="Xia L.Y."/>
            <person name="Li J."/>
            <person name="Zhao F."/>
            <person name="Cao W.C."/>
        </authorList>
    </citation>
    <scope>NUCLEOTIDE SEQUENCE [LARGE SCALE GENOMIC DNA]</scope>
    <source>
        <strain evidence="4">HaeL-2018</strain>
    </source>
</reference>
<dbReference type="AlphaFoldDB" id="A0A9J6GW95"/>
<accession>A0A9J6GW95</accession>
<evidence type="ECO:0000313" key="4">
    <source>
        <dbReference type="EMBL" id="KAH9379161.1"/>
    </source>
</evidence>
<evidence type="ECO:0000256" key="1">
    <source>
        <dbReference type="ARBA" id="ARBA00004123"/>
    </source>
</evidence>
<dbReference type="InterPro" id="IPR009057">
    <property type="entry name" value="Homeodomain-like_sf"/>
</dbReference>
<protein>
    <recommendedName>
        <fullName evidence="3">HTH psq-type domain-containing protein</fullName>
    </recommendedName>
</protein>
<dbReference type="InterPro" id="IPR036388">
    <property type="entry name" value="WH-like_DNA-bd_sf"/>
</dbReference>
<organism evidence="4 5">
    <name type="scientific">Haemaphysalis longicornis</name>
    <name type="common">Bush tick</name>
    <dbReference type="NCBI Taxonomy" id="44386"/>
    <lineage>
        <taxon>Eukaryota</taxon>
        <taxon>Metazoa</taxon>
        <taxon>Ecdysozoa</taxon>
        <taxon>Arthropoda</taxon>
        <taxon>Chelicerata</taxon>
        <taxon>Arachnida</taxon>
        <taxon>Acari</taxon>
        <taxon>Parasitiformes</taxon>
        <taxon>Ixodida</taxon>
        <taxon>Ixodoidea</taxon>
        <taxon>Ixodidae</taxon>
        <taxon>Haemaphysalinae</taxon>
        <taxon>Haemaphysalis</taxon>
    </lineage>
</organism>
<evidence type="ECO:0000259" key="3">
    <source>
        <dbReference type="PROSITE" id="PS50960"/>
    </source>
</evidence>
<gene>
    <name evidence="4" type="ORF">HPB48_011023</name>
</gene>
<feature type="DNA-binding region" description="H-T-H motif" evidence="2">
    <location>
        <begin position="28"/>
        <end position="48"/>
    </location>
</feature>
<keyword evidence="5" id="KW-1185">Reference proteome</keyword>
<dbReference type="PROSITE" id="PS50960">
    <property type="entry name" value="HTH_PSQ"/>
    <property type="match status" value="1"/>
</dbReference>
<name>A0A9J6GW95_HAELO</name>
<keyword evidence="2" id="KW-0238">DNA-binding</keyword>
<evidence type="ECO:0000313" key="5">
    <source>
        <dbReference type="Proteomes" id="UP000821853"/>
    </source>
</evidence>
<dbReference type="InterPro" id="IPR050863">
    <property type="entry name" value="CenT-Element_Derived"/>
</dbReference>
<keyword evidence="2" id="KW-0539">Nucleus</keyword>
<dbReference type="Proteomes" id="UP000821853">
    <property type="component" value="Unassembled WGS sequence"/>
</dbReference>
<dbReference type="Gene3D" id="1.10.10.60">
    <property type="entry name" value="Homeodomain-like"/>
    <property type="match status" value="1"/>
</dbReference>
<dbReference type="VEuPathDB" id="VectorBase:HLOH_049094"/>
<comment type="subcellular location">
    <subcellularLocation>
        <location evidence="1 2">Nucleus</location>
    </subcellularLocation>
</comment>
<evidence type="ECO:0000256" key="2">
    <source>
        <dbReference type="PROSITE-ProRule" id="PRU00320"/>
    </source>
</evidence>
<dbReference type="InterPro" id="IPR007889">
    <property type="entry name" value="HTH_Psq"/>
</dbReference>
<dbReference type="EMBL" id="JABSTR010000009">
    <property type="protein sequence ID" value="KAH9379161.1"/>
    <property type="molecule type" value="Genomic_DNA"/>
</dbReference>
<dbReference type="PANTHER" id="PTHR19303">
    <property type="entry name" value="TRANSPOSON"/>
    <property type="match status" value="1"/>
</dbReference>
<dbReference type="OrthoDB" id="6484486at2759"/>
<feature type="domain" description="HTH psq-type" evidence="3">
    <location>
        <begin position="1"/>
        <end position="52"/>
    </location>
</feature>
<dbReference type="Gene3D" id="1.10.10.10">
    <property type="entry name" value="Winged helix-like DNA-binding domain superfamily/Winged helix DNA-binding domain"/>
    <property type="match status" value="1"/>
</dbReference>
<dbReference type="OMA" id="CATSHGK"/>
<dbReference type="SUPFAM" id="SSF46689">
    <property type="entry name" value="Homeodomain-like"/>
    <property type="match status" value="1"/>
</dbReference>
<dbReference type="GO" id="GO:0005634">
    <property type="term" value="C:nucleus"/>
    <property type="evidence" value="ECO:0007669"/>
    <property type="project" value="UniProtKB-SubCell"/>
</dbReference>